<dbReference type="PROSITE" id="PS50082">
    <property type="entry name" value="WD_REPEATS_2"/>
    <property type="match status" value="3"/>
</dbReference>
<keyword evidence="4" id="KW-0175">Coiled coil</keyword>
<dbReference type="FunFam" id="2.130.10.10:FF:000502">
    <property type="entry name" value="Coronin"/>
    <property type="match status" value="1"/>
</dbReference>
<feature type="repeat" description="WD" evidence="6">
    <location>
        <begin position="125"/>
        <end position="167"/>
    </location>
</feature>
<gene>
    <name evidence="9" type="ORF">NEMVEDRAFT_v1g12130</name>
</gene>
<feature type="repeat" description="WD" evidence="6">
    <location>
        <begin position="75"/>
        <end position="109"/>
    </location>
</feature>
<evidence type="ECO:0000259" key="8">
    <source>
        <dbReference type="SMART" id="SM01166"/>
    </source>
</evidence>
<dbReference type="InterPro" id="IPR019775">
    <property type="entry name" value="WD40_repeat_CS"/>
</dbReference>
<dbReference type="OrthoDB" id="1850764at2759"/>
<feature type="non-terminal residue" evidence="9">
    <location>
        <position position="394"/>
    </location>
</feature>
<dbReference type="SMART" id="SM01167">
    <property type="entry name" value="DUF1900"/>
    <property type="match status" value="1"/>
</dbReference>
<dbReference type="GO" id="GO:0007015">
    <property type="term" value="P:actin filament organization"/>
    <property type="evidence" value="ECO:0000318"/>
    <property type="project" value="GO_Central"/>
</dbReference>
<evidence type="ECO:0000256" key="4">
    <source>
        <dbReference type="ARBA" id="ARBA00023054"/>
    </source>
</evidence>
<dbReference type="InterPro" id="IPR015505">
    <property type="entry name" value="Coronin"/>
</dbReference>
<reference evidence="9 10" key="1">
    <citation type="journal article" date="2007" name="Science">
        <title>Sea anemone genome reveals ancestral eumetazoan gene repertoire and genomic organization.</title>
        <authorList>
            <person name="Putnam N.H."/>
            <person name="Srivastava M."/>
            <person name="Hellsten U."/>
            <person name="Dirks B."/>
            <person name="Chapman J."/>
            <person name="Salamov A."/>
            <person name="Terry A."/>
            <person name="Shapiro H."/>
            <person name="Lindquist E."/>
            <person name="Kapitonov V.V."/>
            <person name="Jurka J."/>
            <person name="Genikhovich G."/>
            <person name="Grigoriev I.V."/>
            <person name="Lucas S.M."/>
            <person name="Steele R.E."/>
            <person name="Finnerty J.R."/>
            <person name="Technau U."/>
            <person name="Martindale M.Q."/>
            <person name="Rokhsar D.S."/>
        </authorList>
    </citation>
    <scope>NUCLEOTIDE SEQUENCE [LARGE SCALE GENOMIC DNA]</scope>
    <source>
        <strain evidence="10">CH2 X CH6</strain>
    </source>
</reference>
<evidence type="ECO:0000256" key="6">
    <source>
        <dbReference type="PROSITE-ProRule" id="PRU00221"/>
    </source>
</evidence>
<dbReference type="STRING" id="45351.A7SAI2"/>
<dbReference type="InParanoid" id="A7SAI2"/>
<evidence type="ECO:0000313" key="9">
    <source>
        <dbReference type="EMBL" id="EDO39281.1"/>
    </source>
</evidence>
<evidence type="ECO:0000313" key="10">
    <source>
        <dbReference type="Proteomes" id="UP000001593"/>
    </source>
</evidence>
<sequence>MSRFVRQSKVRHVHGDHAKNDSYDNIRVSENTWESPFCAVNPKFVAISLHVAGGGAFLVLPVTQKGRVEPDAPKVIGHKGAVLDLAWNPFDDHMIATGSEDARVMIWQIPEHGLHSNISEPLVTLEYHQNRVGIVRWHPVASNILLSSSHDLKIVIWNLETAEAFQIIENHTAIVYSVSWNRDGSLFTTTSKDKKLRLVDPRSGKIVKEVNGHEGAKPQQACWLTKFNYIFTTGFSRMSERQYAIWNAETLEQIALEEIDSSNGVQFIHFDEDTNMVYLCGKGDCLIRYYEIVEDAPYCYWISNYQAKQAQKGIGFMPKRGCNVDINEMSRIFRLIKGSCEVVSFTCPRKSELFQDDLYPDTLSDEPALTADEWLEGKNAEPNRMGLKQFFKTG</sequence>
<accession>A7SAI2</accession>
<dbReference type="Pfam" id="PF16300">
    <property type="entry name" value="WD40_4"/>
    <property type="match status" value="1"/>
</dbReference>
<dbReference type="KEGG" id="nve:5510949"/>
<dbReference type="SMART" id="SM01166">
    <property type="entry name" value="DUF1899"/>
    <property type="match status" value="1"/>
</dbReference>
<feature type="repeat" description="WD" evidence="6">
    <location>
        <begin position="168"/>
        <end position="209"/>
    </location>
</feature>
<dbReference type="HOGENOM" id="CLU_026859_0_2_1"/>
<evidence type="ECO:0000256" key="5">
    <source>
        <dbReference type="ARBA" id="ARBA00023203"/>
    </source>
</evidence>
<dbReference type="PANTHER" id="PTHR10856:SF0">
    <property type="entry name" value="CORONIN"/>
    <property type="match status" value="1"/>
</dbReference>
<dbReference type="Gene3D" id="2.130.10.10">
    <property type="entry name" value="YVTN repeat-like/Quinoprotein amine dehydrogenase"/>
    <property type="match status" value="1"/>
</dbReference>
<dbReference type="Proteomes" id="UP000001593">
    <property type="component" value="Unassembled WGS sequence"/>
</dbReference>
<dbReference type="AlphaFoldDB" id="A7SAI2"/>
<keyword evidence="2 6" id="KW-0853">WD repeat</keyword>
<dbReference type="eggNOG" id="KOG0303">
    <property type="taxonomic scope" value="Eukaryota"/>
</dbReference>
<evidence type="ECO:0000256" key="7">
    <source>
        <dbReference type="RuleBase" id="RU280818"/>
    </source>
</evidence>
<keyword evidence="10" id="KW-1185">Reference proteome</keyword>
<evidence type="ECO:0000256" key="2">
    <source>
        <dbReference type="ARBA" id="ARBA00022574"/>
    </source>
</evidence>
<dbReference type="SMART" id="SM00320">
    <property type="entry name" value="WD40"/>
    <property type="match status" value="4"/>
</dbReference>
<dbReference type="GO" id="GO:0051015">
    <property type="term" value="F:actin filament binding"/>
    <property type="evidence" value="ECO:0000318"/>
    <property type="project" value="GO_Central"/>
</dbReference>
<keyword evidence="5" id="KW-0009">Actin-binding</keyword>
<dbReference type="PhylomeDB" id="A7SAI2"/>
<dbReference type="SUPFAM" id="SSF50978">
    <property type="entry name" value="WD40 repeat-like"/>
    <property type="match status" value="1"/>
</dbReference>
<evidence type="ECO:0000256" key="1">
    <source>
        <dbReference type="ARBA" id="ARBA00009482"/>
    </source>
</evidence>
<proteinExistence type="inferred from homology"/>
<keyword evidence="3 7" id="KW-0677">Repeat</keyword>
<dbReference type="Pfam" id="PF08953">
    <property type="entry name" value="DUF1899"/>
    <property type="match status" value="1"/>
</dbReference>
<dbReference type="PANTHER" id="PTHR10856">
    <property type="entry name" value="CORONIN"/>
    <property type="match status" value="1"/>
</dbReference>
<protein>
    <recommendedName>
        <fullName evidence="7">Coronin</fullName>
    </recommendedName>
</protein>
<dbReference type="EMBL" id="DS469609">
    <property type="protein sequence ID" value="EDO39281.1"/>
    <property type="molecule type" value="Genomic_DNA"/>
</dbReference>
<feature type="domain" description="DUF1899" evidence="8">
    <location>
        <begin position="3"/>
        <end position="66"/>
    </location>
</feature>
<dbReference type="InterPro" id="IPR015943">
    <property type="entry name" value="WD40/YVTN_repeat-like_dom_sf"/>
</dbReference>
<dbReference type="PROSITE" id="PS00678">
    <property type="entry name" value="WD_REPEATS_1"/>
    <property type="match status" value="1"/>
</dbReference>
<name>A7SAI2_NEMVE</name>
<dbReference type="InterPro" id="IPR036322">
    <property type="entry name" value="WD40_repeat_dom_sf"/>
</dbReference>
<dbReference type="InterPro" id="IPR001680">
    <property type="entry name" value="WD40_rpt"/>
</dbReference>
<dbReference type="PROSITE" id="PS50294">
    <property type="entry name" value="WD_REPEATS_REGION"/>
    <property type="match status" value="2"/>
</dbReference>
<organism evidence="9 10">
    <name type="scientific">Nematostella vectensis</name>
    <name type="common">Starlet sea anemone</name>
    <dbReference type="NCBI Taxonomy" id="45351"/>
    <lineage>
        <taxon>Eukaryota</taxon>
        <taxon>Metazoa</taxon>
        <taxon>Cnidaria</taxon>
        <taxon>Anthozoa</taxon>
        <taxon>Hexacorallia</taxon>
        <taxon>Actiniaria</taxon>
        <taxon>Edwardsiidae</taxon>
        <taxon>Nematostella</taxon>
    </lineage>
</organism>
<dbReference type="Pfam" id="PF00400">
    <property type="entry name" value="WD40"/>
    <property type="match status" value="3"/>
</dbReference>
<evidence type="ECO:0000256" key="3">
    <source>
        <dbReference type="ARBA" id="ARBA00022737"/>
    </source>
</evidence>
<comment type="similarity">
    <text evidence="1 7">Belongs to the WD repeat coronin family.</text>
</comment>
<dbReference type="OMA" id="NFQDDIY"/>
<dbReference type="InterPro" id="IPR015048">
    <property type="entry name" value="DUF1899"/>
</dbReference>